<feature type="transmembrane region" description="Helical" evidence="1">
    <location>
        <begin position="57"/>
        <end position="75"/>
    </location>
</feature>
<sequence length="82" mass="9347">MRRLFPPARGDYILLSGKFNRSCPMHGGDLDIHAKKIISIEQGELKSSKIDARQKRALVYLSGILLCLLLIRVISRKKQSRQ</sequence>
<evidence type="ECO:0000313" key="2">
    <source>
        <dbReference type="EMBL" id="PIQ89176.1"/>
    </source>
</evidence>
<evidence type="ECO:0000313" key="3">
    <source>
        <dbReference type="Proteomes" id="UP000229641"/>
    </source>
</evidence>
<accession>A0A2H0LXR1</accession>
<keyword evidence="1" id="KW-1133">Transmembrane helix</keyword>
<protein>
    <submittedName>
        <fullName evidence="2">Uncharacterized protein</fullName>
    </submittedName>
</protein>
<dbReference type="Proteomes" id="UP000229641">
    <property type="component" value="Unassembled WGS sequence"/>
</dbReference>
<proteinExistence type="predicted"/>
<keyword evidence="1" id="KW-0812">Transmembrane</keyword>
<gene>
    <name evidence="2" type="ORF">COV72_04320</name>
</gene>
<name>A0A2H0LXR1_9BACT</name>
<organism evidence="2 3">
    <name type="scientific">Candidatus Ghiorseimicrobium undicola</name>
    <dbReference type="NCBI Taxonomy" id="1974746"/>
    <lineage>
        <taxon>Bacteria</taxon>
        <taxon>Pseudomonadati</taxon>
        <taxon>Candidatus Omnitrophota</taxon>
        <taxon>Candidatus Ghiorseimicrobium</taxon>
    </lineage>
</organism>
<evidence type="ECO:0000256" key="1">
    <source>
        <dbReference type="SAM" id="Phobius"/>
    </source>
</evidence>
<dbReference type="EMBL" id="PCWA01000065">
    <property type="protein sequence ID" value="PIQ89176.1"/>
    <property type="molecule type" value="Genomic_DNA"/>
</dbReference>
<keyword evidence="1" id="KW-0472">Membrane</keyword>
<dbReference type="AlphaFoldDB" id="A0A2H0LXR1"/>
<reference evidence="2 3" key="1">
    <citation type="submission" date="2017-09" db="EMBL/GenBank/DDBJ databases">
        <title>Depth-based differentiation of microbial function through sediment-hosted aquifers and enrichment of novel symbionts in the deep terrestrial subsurface.</title>
        <authorList>
            <person name="Probst A.J."/>
            <person name="Ladd B."/>
            <person name="Jarett J.K."/>
            <person name="Geller-Mcgrath D.E."/>
            <person name="Sieber C.M."/>
            <person name="Emerson J.B."/>
            <person name="Anantharaman K."/>
            <person name="Thomas B.C."/>
            <person name="Malmstrom R."/>
            <person name="Stieglmeier M."/>
            <person name="Klingl A."/>
            <person name="Woyke T."/>
            <person name="Ryan C.M."/>
            <person name="Banfield J.F."/>
        </authorList>
    </citation>
    <scope>NUCLEOTIDE SEQUENCE [LARGE SCALE GENOMIC DNA]</scope>
    <source>
        <strain evidence="2">CG11_big_fil_rev_8_21_14_0_20_42_13</strain>
    </source>
</reference>
<comment type="caution">
    <text evidence="2">The sequence shown here is derived from an EMBL/GenBank/DDBJ whole genome shotgun (WGS) entry which is preliminary data.</text>
</comment>